<comment type="similarity">
    <text evidence="1">Belongs to the SDA1 family.</text>
</comment>
<dbReference type="Proteomes" id="UP000594638">
    <property type="component" value="Unassembled WGS sequence"/>
</dbReference>
<evidence type="ECO:0000313" key="3">
    <source>
        <dbReference type="EMBL" id="CAA2954768.1"/>
    </source>
</evidence>
<dbReference type="InterPro" id="IPR012977">
    <property type="entry name" value="SDA1_N"/>
</dbReference>
<sequence>MIATLSFLLDFEKIENDDDTDDSGSEDDLETLQTQIVVNKESIYKVGTQPTSSTLNMNPSQFDSLNRQIAAIQTQMTATLEKSKALSVSLKSFKHIPHSIDVDNFKFCPTLLKVIFRTFELHCLILLNFYPYLQNYFQSHLCDVTNLLAAVVQAYHDMY</sequence>
<reference evidence="3 4" key="1">
    <citation type="submission" date="2019-12" db="EMBL/GenBank/DDBJ databases">
        <authorList>
            <person name="Alioto T."/>
            <person name="Alioto T."/>
            <person name="Gomez Garrido J."/>
        </authorList>
    </citation>
    <scope>NUCLEOTIDE SEQUENCE [LARGE SCALE GENOMIC DNA]</scope>
</reference>
<dbReference type="GO" id="GO:0000055">
    <property type="term" value="P:ribosomal large subunit export from nucleus"/>
    <property type="evidence" value="ECO:0007669"/>
    <property type="project" value="UniProtKB-UniRule"/>
</dbReference>
<dbReference type="PANTHER" id="PTHR12730">
    <property type="entry name" value="HSDA/SDA1-RELATED"/>
    <property type="match status" value="1"/>
</dbReference>
<keyword evidence="1" id="KW-0539">Nucleus</keyword>
<keyword evidence="4" id="KW-1185">Reference proteome</keyword>
<keyword evidence="1" id="KW-0813">Transport</keyword>
<dbReference type="GO" id="GO:0042273">
    <property type="term" value="P:ribosomal large subunit biogenesis"/>
    <property type="evidence" value="ECO:0007669"/>
    <property type="project" value="UniProtKB-UniRule"/>
</dbReference>
<keyword evidence="1" id="KW-0653">Protein transport</keyword>
<dbReference type="GO" id="GO:0015031">
    <property type="term" value="P:protein transport"/>
    <property type="evidence" value="ECO:0007669"/>
    <property type="project" value="UniProtKB-KW"/>
</dbReference>
<gene>
    <name evidence="3" type="ORF">OLEA9_A085874</name>
</gene>
<comment type="function">
    <text evidence="1">Required for 60S pre-ribosomal subunits export to the cytoplasm.</text>
</comment>
<evidence type="ECO:0000313" key="4">
    <source>
        <dbReference type="Proteomes" id="UP000594638"/>
    </source>
</evidence>
<dbReference type="InterPro" id="IPR027312">
    <property type="entry name" value="Sda1"/>
</dbReference>
<keyword evidence="1" id="KW-0690">Ribosome biogenesis</keyword>
<evidence type="ECO:0000259" key="2">
    <source>
        <dbReference type="Pfam" id="PF08158"/>
    </source>
</evidence>
<protein>
    <recommendedName>
        <fullName evidence="1">Protein SDA1</fullName>
    </recommendedName>
</protein>
<proteinExistence type="inferred from homology"/>
<dbReference type="PANTHER" id="PTHR12730:SF0">
    <property type="entry name" value="PROTEIN SDA1 HOMOLOG"/>
    <property type="match status" value="1"/>
</dbReference>
<feature type="domain" description="SDA1 N-terminal" evidence="2">
    <location>
        <begin position="1"/>
        <end position="158"/>
    </location>
</feature>
<dbReference type="Gramene" id="OE9A085874T1">
    <property type="protein sequence ID" value="OE9A085874C1"/>
    <property type="gene ID" value="OE9A085874"/>
</dbReference>
<accession>A0A8S0PR94</accession>
<dbReference type="EMBL" id="CACTIH010000124">
    <property type="protein sequence ID" value="CAA2954768.1"/>
    <property type="molecule type" value="Genomic_DNA"/>
</dbReference>
<comment type="caution">
    <text evidence="3">The sequence shown here is derived from an EMBL/GenBank/DDBJ whole genome shotgun (WGS) entry which is preliminary data.</text>
</comment>
<dbReference type="OrthoDB" id="2196187at2759"/>
<name>A0A8S0PR94_OLEEU</name>
<evidence type="ECO:0000256" key="1">
    <source>
        <dbReference type="RuleBase" id="RU365057"/>
    </source>
</evidence>
<dbReference type="AlphaFoldDB" id="A0A8S0PR94"/>
<dbReference type="GO" id="GO:0005730">
    <property type="term" value="C:nucleolus"/>
    <property type="evidence" value="ECO:0007669"/>
    <property type="project" value="UniProtKB-SubCell"/>
</dbReference>
<dbReference type="Pfam" id="PF08158">
    <property type="entry name" value="SDA1_HEAT"/>
    <property type="match status" value="1"/>
</dbReference>
<organism evidence="3 4">
    <name type="scientific">Olea europaea subsp. europaea</name>
    <dbReference type="NCBI Taxonomy" id="158383"/>
    <lineage>
        <taxon>Eukaryota</taxon>
        <taxon>Viridiplantae</taxon>
        <taxon>Streptophyta</taxon>
        <taxon>Embryophyta</taxon>
        <taxon>Tracheophyta</taxon>
        <taxon>Spermatophyta</taxon>
        <taxon>Magnoliopsida</taxon>
        <taxon>eudicotyledons</taxon>
        <taxon>Gunneridae</taxon>
        <taxon>Pentapetalae</taxon>
        <taxon>asterids</taxon>
        <taxon>lamiids</taxon>
        <taxon>Lamiales</taxon>
        <taxon>Oleaceae</taxon>
        <taxon>Oleeae</taxon>
        <taxon>Olea</taxon>
    </lineage>
</organism>
<comment type="subcellular location">
    <subcellularLocation>
        <location evidence="1">Nucleus</location>
        <location evidence="1">Nucleolus</location>
    </subcellularLocation>
</comment>